<evidence type="ECO:0000313" key="5">
    <source>
        <dbReference type="EMBL" id="MBB2180394.1"/>
    </source>
</evidence>
<dbReference type="Gene3D" id="3.40.50.720">
    <property type="entry name" value="NAD(P)-binding Rossmann-like Domain"/>
    <property type="match status" value="1"/>
</dbReference>
<dbReference type="AlphaFoldDB" id="A0A7W4JFZ3"/>
<dbReference type="PANTHER" id="PTHR43708">
    <property type="entry name" value="CONSERVED EXPRESSED OXIDOREDUCTASE (EUROFUNG)"/>
    <property type="match status" value="1"/>
</dbReference>
<dbReference type="GO" id="GO:0000166">
    <property type="term" value="F:nucleotide binding"/>
    <property type="evidence" value="ECO:0007669"/>
    <property type="project" value="InterPro"/>
</dbReference>
<feature type="domain" description="Gfo/Idh/MocA-like oxidoreductase C-terminal" evidence="4">
    <location>
        <begin position="136"/>
        <end position="341"/>
    </location>
</feature>
<dbReference type="Pfam" id="PF01408">
    <property type="entry name" value="GFO_IDH_MocA"/>
    <property type="match status" value="1"/>
</dbReference>
<dbReference type="InterPro" id="IPR051317">
    <property type="entry name" value="Gfo/Idh/MocA_oxidoreduct"/>
</dbReference>
<keyword evidence="2" id="KW-0560">Oxidoreductase</keyword>
<evidence type="ECO:0000256" key="1">
    <source>
        <dbReference type="ARBA" id="ARBA00010928"/>
    </source>
</evidence>
<dbReference type="Gene3D" id="3.30.360.10">
    <property type="entry name" value="Dihydrodipicolinate Reductase, domain 2"/>
    <property type="match status" value="1"/>
</dbReference>
<evidence type="ECO:0000259" key="4">
    <source>
        <dbReference type="Pfam" id="PF02894"/>
    </source>
</evidence>
<dbReference type="EMBL" id="JABEQL010000023">
    <property type="protein sequence ID" value="MBB2180394.1"/>
    <property type="molecule type" value="Genomic_DNA"/>
</dbReference>
<comment type="similarity">
    <text evidence="1">Belongs to the Gfo/Idh/MocA family.</text>
</comment>
<gene>
    <name evidence="5" type="ORF">HLH29_14715</name>
</gene>
<dbReference type="InterPro" id="IPR004104">
    <property type="entry name" value="Gfo/Idh/MocA-like_OxRdtase_C"/>
</dbReference>
<protein>
    <submittedName>
        <fullName evidence="5">Oxidoreductase</fullName>
    </submittedName>
</protein>
<dbReference type="NCBIfam" id="NF008607">
    <property type="entry name" value="PRK11579.1"/>
    <property type="match status" value="1"/>
</dbReference>
<organism evidence="5 6">
    <name type="scientific">Gluconacetobacter tumulicola</name>
    <dbReference type="NCBI Taxonomy" id="1017177"/>
    <lineage>
        <taxon>Bacteria</taxon>
        <taxon>Pseudomonadati</taxon>
        <taxon>Pseudomonadota</taxon>
        <taxon>Alphaproteobacteria</taxon>
        <taxon>Acetobacterales</taxon>
        <taxon>Acetobacteraceae</taxon>
        <taxon>Gluconacetobacter</taxon>
    </lineage>
</organism>
<evidence type="ECO:0000259" key="3">
    <source>
        <dbReference type="Pfam" id="PF01408"/>
    </source>
</evidence>
<dbReference type="Proteomes" id="UP000525623">
    <property type="component" value="Unassembled WGS sequence"/>
</dbReference>
<proteinExistence type="inferred from homology"/>
<feature type="domain" description="Gfo/Idh/MocA-like oxidoreductase N-terminal" evidence="3">
    <location>
        <begin position="7"/>
        <end position="121"/>
    </location>
</feature>
<comment type="caution">
    <text evidence="5">The sequence shown here is derived from an EMBL/GenBank/DDBJ whole genome shotgun (WGS) entry which is preliminary data.</text>
</comment>
<dbReference type="InterPro" id="IPR000683">
    <property type="entry name" value="Gfo/Idh/MocA-like_OxRdtase_N"/>
</dbReference>
<keyword evidence="6" id="KW-1185">Reference proteome</keyword>
<dbReference type="Pfam" id="PF02894">
    <property type="entry name" value="GFO_IDH_MocA_C"/>
    <property type="match status" value="1"/>
</dbReference>
<reference evidence="5 6" key="1">
    <citation type="submission" date="2020-04" db="EMBL/GenBank/DDBJ databases">
        <title>Description of novel Gluconacetobacter.</title>
        <authorList>
            <person name="Sombolestani A."/>
        </authorList>
    </citation>
    <scope>NUCLEOTIDE SEQUENCE [LARGE SCALE GENOMIC DNA]</scope>
    <source>
        <strain evidence="5 6">LMG 27725</strain>
    </source>
</reference>
<name>A0A7W4JFZ3_9PROT</name>
<dbReference type="PANTHER" id="PTHR43708:SF5">
    <property type="entry name" value="CONSERVED EXPRESSED OXIDOREDUCTASE (EUROFUNG)-RELATED"/>
    <property type="match status" value="1"/>
</dbReference>
<evidence type="ECO:0000256" key="2">
    <source>
        <dbReference type="ARBA" id="ARBA00023002"/>
    </source>
</evidence>
<dbReference type="InterPro" id="IPR036291">
    <property type="entry name" value="NAD(P)-bd_dom_sf"/>
</dbReference>
<evidence type="ECO:0000313" key="6">
    <source>
        <dbReference type="Proteomes" id="UP000525623"/>
    </source>
</evidence>
<accession>A0A7W4JFZ3</accession>
<dbReference type="GO" id="GO:0016491">
    <property type="term" value="F:oxidoreductase activity"/>
    <property type="evidence" value="ECO:0007669"/>
    <property type="project" value="UniProtKB-KW"/>
</dbReference>
<sequence>MANEPVRTGIVGYGFVSKTFHVPMILATDGMELVAVSSSRPEQVRADLPGVEGVGSADELIARDDLDLIVIASPNQTHRPLAEATLCAGKHVLVDKPFVLSLEEARSILRIADEHGKSVSVFQNRRWDSDFLGIRRVIEEGYIGRVVELASRMIRFVSVPNRNWRETSGDGSGLWFDLAPHLVDQAVQLFGLPEAVTAEIATLRSGAKTDDWFEAILRYPGLRVVLGGSLVAKGGVPRFLVHGDAGSVLKQEADVQEDRFKEGMAPDADGVGGDDDPLTVFHGDGRQETLSSPMGSQITFYRDLARAIRGQGPNPVSPRDALAVMAVIDAAQRSATEGRMTKLALTEDEFSQWQ</sequence>
<dbReference type="SUPFAM" id="SSF51735">
    <property type="entry name" value="NAD(P)-binding Rossmann-fold domains"/>
    <property type="match status" value="1"/>
</dbReference>